<protein>
    <submittedName>
        <fullName evidence="5">Acyl-CoA N-acyltransferase</fullName>
    </submittedName>
</protein>
<dbReference type="PANTHER" id="PTHR45896:SF1">
    <property type="entry name" value="N-ALPHA-ACETYLTRANSFERASE 30"/>
    <property type="match status" value="1"/>
</dbReference>
<evidence type="ECO:0000256" key="3">
    <source>
        <dbReference type="ARBA" id="ARBA00024025"/>
    </source>
</evidence>
<dbReference type="Proteomes" id="UP000268321">
    <property type="component" value="Unassembled WGS sequence"/>
</dbReference>
<dbReference type="GO" id="GO:0004596">
    <property type="term" value="F:protein-N-terminal amino-acid acetyltransferase activity"/>
    <property type="evidence" value="ECO:0007669"/>
    <property type="project" value="InterPro"/>
</dbReference>
<evidence type="ECO:0000256" key="2">
    <source>
        <dbReference type="ARBA" id="ARBA00023315"/>
    </source>
</evidence>
<dbReference type="InterPro" id="IPR000182">
    <property type="entry name" value="GNAT_dom"/>
</dbReference>
<evidence type="ECO:0000313" key="6">
    <source>
        <dbReference type="Proteomes" id="UP000268321"/>
    </source>
</evidence>
<dbReference type="Pfam" id="PF00583">
    <property type="entry name" value="Acetyltransf_1"/>
    <property type="match status" value="1"/>
</dbReference>
<dbReference type="PANTHER" id="PTHR45896">
    <property type="entry name" value="N-ALPHA-ACETYLTRANSFERASE 30"/>
    <property type="match status" value="1"/>
</dbReference>
<dbReference type="SUPFAM" id="SSF55729">
    <property type="entry name" value="Acyl-CoA N-acyltransferases (Nat)"/>
    <property type="match status" value="1"/>
</dbReference>
<name>A0A4P9ZFM0_9ASCO</name>
<sequence length="189" mass="22203">MPVTHIDFTVDGLRYHSYDPASKTQFEQISNLISANLSEPYSIFVYWYFFHQWLQYCFLVREQNSDVVIAVLICKVGPHRDVRMRGYIGMVVVENKYRGRGIAKRLVKLGVEKMIEWDHVDEIMLETETNNAAALQLYELFGFLRTKRMHRYYLNGNDAFRLILPVLKRLYTRVAFLDRIVDPGAVTTL</sequence>
<reference evidence="6" key="1">
    <citation type="journal article" date="2018" name="Nat. Microbiol.">
        <title>Leveraging single-cell genomics to expand the fungal tree of life.</title>
        <authorList>
            <person name="Ahrendt S.R."/>
            <person name="Quandt C.A."/>
            <person name="Ciobanu D."/>
            <person name="Clum A."/>
            <person name="Salamov A."/>
            <person name="Andreopoulos B."/>
            <person name="Cheng J.F."/>
            <person name="Woyke T."/>
            <person name="Pelin A."/>
            <person name="Henrissat B."/>
            <person name="Reynolds N.K."/>
            <person name="Benny G.L."/>
            <person name="Smith M.E."/>
            <person name="James T.Y."/>
            <person name="Grigoriev I.V."/>
        </authorList>
    </citation>
    <scope>NUCLEOTIDE SEQUENCE [LARGE SCALE GENOMIC DNA]</scope>
    <source>
        <strain evidence="6">Baker2002</strain>
    </source>
</reference>
<feature type="domain" description="N-acetyltransferase" evidence="4">
    <location>
        <begin position="13"/>
        <end position="167"/>
    </location>
</feature>
<dbReference type="OrthoDB" id="249099at2759"/>
<keyword evidence="2 5" id="KW-0012">Acyltransferase</keyword>
<dbReference type="InterPro" id="IPR016181">
    <property type="entry name" value="Acyl_CoA_acyltransferase"/>
</dbReference>
<dbReference type="PROSITE" id="PS51186">
    <property type="entry name" value="GNAT"/>
    <property type="match status" value="1"/>
</dbReference>
<dbReference type="GO" id="GO:0031417">
    <property type="term" value="C:NatC complex"/>
    <property type="evidence" value="ECO:0007669"/>
    <property type="project" value="TreeGrafter"/>
</dbReference>
<dbReference type="InterPro" id="IPR044542">
    <property type="entry name" value="NAA30-like"/>
</dbReference>
<gene>
    <name evidence="5" type="ORF">METBISCDRAFT_13466</name>
</gene>
<dbReference type="Gene3D" id="3.40.630.30">
    <property type="match status" value="1"/>
</dbReference>
<comment type="similarity">
    <text evidence="3">Belongs to the acetyltransferase family. MAK3 subfamily.</text>
</comment>
<dbReference type="AlphaFoldDB" id="A0A4P9ZFM0"/>
<accession>A0A4P9ZFM0</accession>
<proteinExistence type="inferred from homology"/>
<evidence type="ECO:0000256" key="1">
    <source>
        <dbReference type="ARBA" id="ARBA00022679"/>
    </source>
</evidence>
<dbReference type="CDD" id="cd04301">
    <property type="entry name" value="NAT_SF"/>
    <property type="match status" value="1"/>
</dbReference>
<keyword evidence="1 5" id="KW-0808">Transferase</keyword>
<keyword evidence="6" id="KW-1185">Reference proteome</keyword>
<evidence type="ECO:0000259" key="4">
    <source>
        <dbReference type="PROSITE" id="PS51186"/>
    </source>
</evidence>
<dbReference type="EMBL" id="ML004438">
    <property type="protein sequence ID" value="RKP31673.1"/>
    <property type="molecule type" value="Genomic_DNA"/>
</dbReference>
<evidence type="ECO:0000313" key="5">
    <source>
        <dbReference type="EMBL" id="RKP31673.1"/>
    </source>
</evidence>
<organism evidence="5 6">
    <name type="scientific">Metschnikowia bicuspidata</name>
    <dbReference type="NCBI Taxonomy" id="27322"/>
    <lineage>
        <taxon>Eukaryota</taxon>
        <taxon>Fungi</taxon>
        <taxon>Dikarya</taxon>
        <taxon>Ascomycota</taxon>
        <taxon>Saccharomycotina</taxon>
        <taxon>Pichiomycetes</taxon>
        <taxon>Metschnikowiaceae</taxon>
        <taxon>Metschnikowia</taxon>
    </lineage>
</organism>